<dbReference type="SUPFAM" id="SSF55874">
    <property type="entry name" value="ATPase domain of HSP90 chaperone/DNA topoisomerase II/histidine kinase"/>
    <property type="match status" value="1"/>
</dbReference>
<dbReference type="InterPro" id="IPR014790">
    <property type="entry name" value="MutL_C"/>
</dbReference>
<dbReference type="Gene3D" id="3.30.1540.20">
    <property type="entry name" value="MutL, C-terminal domain, dimerisation subdomain"/>
    <property type="match status" value="1"/>
</dbReference>
<dbReference type="PANTHER" id="PTHR10073">
    <property type="entry name" value="DNA MISMATCH REPAIR PROTEIN MLH, PMS, MUTL"/>
    <property type="match status" value="1"/>
</dbReference>
<dbReference type="InterPro" id="IPR042120">
    <property type="entry name" value="MutL_C_dimsub"/>
</dbReference>
<dbReference type="GO" id="GO:0000710">
    <property type="term" value="P:meiotic mismatch repair"/>
    <property type="evidence" value="ECO:0007669"/>
    <property type="project" value="UniProtKB-ARBA"/>
</dbReference>
<accession>U1GDU7</accession>
<comment type="similarity">
    <text evidence="3">Belongs to the carnitine/choline acetyltransferase family.</text>
</comment>
<feature type="region of interest" description="Disordered" evidence="22">
    <location>
        <begin position="380"/>
        <end position="471"/>
    </location>
</feature>
<keyword evidence="26" id="KW-1185">Reference proteome</keyword>
<dbReference type="EC" id="2.3.1.7" evidence="18"/>
<dbReference type="GO" id="GO:0016887">
    <property type="term" value="F:ATP hydrolysis activity"/>
    <property type="evidence" value="ECO:0007669"/>
    <property type="project" value="InterPro"/>
</dbReference>
<keyword evidence="13" id="KW-0472">Membrane</keyword>
<evidence type="ECO:0000256" key="1">
    <source>
        <dbReference type="ARBA" id="ARBA00004275"/>
    </source>
</evidence>
<dbReference type="SUPFAM" id="SSF118116">
    <property type="entry name" value="DNA mismatch repair protein MutL"/>
    <property type="match status" value="1"/>
</dbReference>
<dbReference type="eggNOG" id="KOG1978">
    <property type="taxonomic scope" value="Eukaryota"/>
</dbReference>
<evidence type="ECO:0000256" key="7">
    <source>
        <dbReference type="ARBA" id="ARBA00022763"/>
    </source>
</evidence>
<evidence type="ECO:0000256" key="6">
    <source>
        <dbReference type="ARBA" id="ARBA00022679"/>
    </source>
</evidence>
<feature type="compositionally biased region" description="Basic and acidic residues" evidence="22">
    <location>
        <begin position="613"/>
        <end position="625"/>
    </location>
</feature>
<dbReference type="InterPro" id="IPR014721">
    <property type="entry name" value="Ribsml_uS5_D2-typ_fold_subgr"/>
</dbReference>
<evidence type="ECO:0000256" key="20">
    <source>
        <dbReference type="ARBA" id="ARBA00073438"/>
    </source>
</evidence>
<dbReference type="GO" id="GO:0005524">
    <property type="term" value="F:ATP binding"/>
    <property type="evidence" value="ECO:0007669"/>
    <property type="project" value="InterPro"/>
</dbReference>
<evidence type="ECO:0000256" key="12">
    <source>
        <dbReference type="ARBA" id="ARBA00023128"/>
    </source>
</evidence>
<evidence type="ECO:0000256" key="8">
    <source>
        <dbReference type="ARBA" id="ARBA00022792"/>
    </source>
</evidence>
<keyword evidence="10" id="KW-0809">Transit peptide</keyword>
<feature type="compositionally biased region" description="Low complexity" evidence="22">
    <location>
        <begin position="496"/>
        <end position="510"/>
    </location>
</feature>
<comment type="subcellular location">
    <subcellularLocation>
        <location evidence="2">Mitochondrion inner membrane</location>
        <topology evidence="2">Peripheral membrane protein</topology>
        <orientation evidence="2">Matrix side</orientation>
    </subcellularLocation>
    <subcellularLocation>
        <location evidence="1">Peroxisome</location>
    </subcellularLocation>
</comment>
<sequence length="1610" mass="179634">MATIKPIEARSVHQIQSGQVIVDLCSVVKELVENSLDAGATSVEVRFKNNGLDSIEVQDNGSGISPSNYESLALKHHTSKLAKYDDLSSLQTFGFRGEALSSLCALSTFCVITALAEEAPKGKKLDFDSSGRLQGTSVVAAQKGTTAVVEGLFEQLPVRRKELTKNIKKEYGKVLGLLHAYACICTNVKFTVKSAMPKGKNATVFATKGNPTTRENIANVYGAKTLSALVSLDLQLDFQRTTIQNKDADDSHHKILVRGHISRPVFGEGRQTPDRQMFFVNGRPCGLPQIAKAFNEVYKSFNVSQSPFIFADLEMDTNAYDVNVSPDKRTIMLHDSAALVETLKSSLTELFDQQEQTVPQSQFQTSHMPAYRQLTIARESTMDSTESNRTNTASPPTMGSPSQEEDGKQPSFLHDFFRNQASTREEPKVNISDAARSSSKKKLLKAGEEEPNDGRRLGQDEDMVESQNQDTCSGHELVEHVNDIRVRDFNQRLTEQQARAADQQPAPVAATEQDNTLLSPPVVPPPRSNAVQNAFDRIRHPRPAAEVATITIGEKTITTMVGTQSHKPISTRTEIGAKILKSRHAAPASTQAFTQRLKGFAAPGLSNALGDAENSKEADARDQKRNMTSNIDNESHLEENSVSVSAEDDDDSEIEVDDDVESEDNARISEEESVVSPQSDTNGEYIDETDKRAQDDATVAELIRAAEEKAASLNMNNFRGGNKALKSRFRKDSTTELQVRTATTVRQAQELTKRWELTVKDIAGNGIMLESEDTADDGGNEEDRLALTVSKTDFSNMHIVGQFNLGFILAVRTPADADESESKPRKADELFIVDQHASDEKYNFERLQQETVVGNQRLVRPKQLDLTAVEEEILIENSLALQKNGFLVSIDTTENEPIGQRCKLVSLPLSKEVTFGLEDLEELLHLLTESPGLTQTSIVPRPSKVRKMFAMRACRSSIMIGRPLSETKMRTVVSHMADHHGSSSEKKTVYNPRRSDIVFVSCFLATSAHLYGMTGYREDKSKGIMLRFEDSLPRLPVPTLEETAERYLKSVHPLLQSDEYLRTEAAVKKFLEPNSHAQTLQKRLVARRDDPKHKNWLYEWWNEAAYLAYRDPIVPYVSYFYSFRDDRRRRNPAKRAAAITTAALEFQRQVEEGSLEPEYMRKQPMSMSSYQYMFNCSRVAAEKADYPVKFDWKNNQHIVVIRKNQFFKVPTHVDGQQLTTSELELQFSNIYKKAARSPAIGALTSLPRDAGASARVNLLNASPANAAALEAIESSSFIVCLDDAAPITLEERAHAYWHGDGTNRWFDKPCEFIINDNGTAGFTGEHSMMDGTPTHRLCDTINALIFSERLDFGNPSVRSNLAEPSALRFEISSQVQDDIANAHKLFQEVIAQHELRVQAYQGYGKGLIKKFKCSPDAYVQMIIQLAYHKMYGKNRPTYETAATRKFQQGRTETCRTVSDESVAFCNAMADPEVGRAECEKLFRAAVNAHIRYIAHASDGRGVDRHLFGLKKLIGEGEETPELFTDPAYTYSSTWYISSSQLSSEFFNGYGWSQVIDQGWGIAYMINENSIQFNIVCKHLGAERMSFYLNEAAGDIRDMLMPSLEAPKAKL</sequence>
<keyword evidence="9" id="KW-0276">Fatty acid metabolism</keyword>
<keyword evidence="15" id="KW-0012">Acyltransferase</keyword>
<evidence type="ECO:0000256" key="16">
    <source>
        <dbReference type="ARBA" id="ARBA00052702"/>
    </source>
</evidence>
<dbReference type="Pfam" id="PF01119">
    <property type="entry name" value="DNA_mis_repair"/>
    <property type="match status" value="1"/>
</dbReference>
<dbReference type="CDD" id="cd03484">
    <property type="entry name" value="MutL_Trans_hPMS_2_like"/>
    <property type="match status" value="1"/>
</dbReference>
<dbReference type="GO" id="GO:0032389">
    <property type="term" value="C:MutLalpha complex"/>
    <property type="evidence" value="ECO:0007669"/>
    <property type="project" value="TreeGrafter"/>
</dbReference>
<dbReference type="GO" id="GO:0005777">
    <property type="term" value="C:peroxisome"/>
    <property type="evidence" value="ECO:0007669"/>
    <property type="project" value="UniProtKB-SubCell"/>
</dbReference>
<dbReference type="GO" id="GO:0140664">
    <property type="term" value="F:ATP-dependent DNA damage sensor activity"/>
    <property type="evidence" value="ECO:0007669"/>
    <property type="project" value="InterPro"/>
</dbReference>
<dbReference type="GO" id="GO:0004092">
    <property type="term" value="F:carnitine O-acetyltransferase activity"/>
    <property type="evidence" value="ECO:0007669"/>
    <property type="project" value="UniProtKB-EC"/>
</dbReference>
<evidence type="ECO:0000256" key="9">
    <source>
        <dbReference type="ARBA" id="ARBA00022832"/>
    </source>
</evidence>
<organism evidence="25 26">
    <name type="scientific">Endocarpon pusillum (strain Z07020 / HMAS-L-300199)</name>
    <name type="common">Lichen-forming fungus</name>
    <dbReference type="NCBI Taxonomy" id="1263415"/>
    <lineage>
        <taxon>Eukaryota</taxon>
        <taxon>Fungi</taxon>
        <taxon>Dikarya</taxon>
        <taxon>Ascomycota</taxon>
        <taxon>Pezizomycotina</taxon>
        <taxon>Eurotiomycetes</taxon>
        <taxon>Chaetothyriomycetidae</taxon>
        <taxon>Verrucariales</taxon>
        <taxon>Verrucariaceae</taxon>
        <taxon>Endocarpon</taxon>
    </lineage>
</organism>
<evidence type="ECO:0000259" key="23">
    <source>
        <dbReference type="SMART" id="SM00853"/>
    </source>
</evidence>
<dbReference type="InterPro" id="IPR020568">
    <property type="entry name" value="Ribosomal_Su5_D2-typ_SF"/>
</dbReference>
<dbReference type="InterPro" id="IPR002099">
    <property type="entry name" value="MutL/Mlh/PMS"/>
</dbReference>
<dbReference type="Gene3D" id="3.30.230.10">
    <property type="match status" value="1"/>
</dbReference>
<dbReference type="FunFam" id="3.30.1370.100:FF:000001">
    <property type="entry name" value="Mismatch repair endonuclease pms1, putative"/>
    <property type="match status" value="1"/>
</dbReference>
<evidence type="ECO:0000313" key="25">
    <source>
        <dbReference type="EMBL" id="ERF75777.1"/>
    </source>
</evidence>
<evidence type="ECO:0000256" key="21">
    <source>
        <dbReference type="PIRSR" id="PIRSR600542-1"/>
    </source>
</evidence>
<protein>
    <recommendedName>
        <fullName evidence="20">Carnitine O-acetyltransferase, mitochondrial</fullName>
        <ecNumber evidence="18">2.3.1.7</ecNumber>
    </recommendedName>
    <alternativeName>
        <fullName evidence="19">DNA mismatch repair protein PMS1</fullName>
    </alternativeName>
</protein>
<dbReference type="EMBL" id="KE720798">
    <property type="protein sequence ID" value="ERF75777.1"/>
    <property type="molecule type" value="Genomic_DNA"/>
</dbReference>
<dbReference type="InterPro" id="IPR037198">
    <property type="entry name" value="MutL_C_sf"/>
</dbReference>
<dbReference type="Gene3D" id="3.30.565.10">
    <property type="entry name" value="Histidine kinase-like ATPase, C-terminal domain"/>
    <property type="match status" value="1"/>
</dbReference>
<dbReference type="GO" id="GO:0006631">
    <property type="term" value="P:fatty acid metabolic process"/>
    <property type="evidence" value="ECO:0007669"/>
    <property type="project" value="UniProtKB-KW"/>
</dbReference>
<dbReference type="Gene3D" id="3.30.559.10">
    <property type="entry name" value="Chloramphenicol acetyltransferase-like domain"/>
    <property type="match status" value="1"/>
</dbReference>
<keyword evidence="14" id="KW-0576">Peroxisome</keyword>
<gene>
    <name evidence="25" type="ORF">EPUS_01607</name>
</gene>
<feature type="active site" description="Proton acceptor" evidence="21">
    <location>
        <position position="1326"/>
    </location>
</feature>
<proteinExistence type="inferred from homology"/>
<dbReference type="InterPro" id="IPR039551">
    <property type="entry name" value="Cho/carn_acyl_trans"/>
</dbReference>
<evidence type="ECO:0000256" key="11">
    <source>
        <dbReference type="ARBA" id="ARBA00023098"/>
    </source>
</evidence>
<dbReference type="InterPro" id="IPR000542">
    <property type="entry name" value="Carn_acyl_trans"/>
</dbReference>
<evidence type="ECO:0000256" key="19">
    <source>
        <dbReference type="ARBA" id="ARBA00070941"/>
    </source>
</evidence>
<dbReference type="InterPro" id="IPR023213">
    <property type="entry name" value="CAT-like_dom_sf"/>
</dbReference>
<evidence type="ECO:0000256" key="17">
    <source>
        <dbReference type="ARBA" id="ARBA00053195"/>
    </source>
</evidence>
<dbReference type="GeneID" id="19236662"/>
<feature type="compositionally biased region" description="Basic and acidic residues" evidence="22">
    <location>
        <begin position="445"/>
        <end position="459"/>
    </location>
</feature>
<reference evidence="26" key="1">
    <citation type="journal article" date="2014" name="BMC Genomics">
        <title>Genome characteristics reveal the impact of lichenization on lichen-forming fungus Endocarpon pusillum Hedwig (Verrucariales, Ascomycota).</title>
        <authorList>
            <person name="Wang Y.-Y."/>
            <person name="Liu B."/>
            <person name="Zhang X.-Y."/>
            <person name="Zhou Q.-M."/>
            <person name="Zhang T."/>
            <person name="Li H."/>
            <person name="Yu Y.-F."/>
            <person name="Zhang X.-L."/>
            <person name="Hao X.-Y."/>
            <person name="Wang M."/>
            <person name="Wang L."/>
            <person name="Wei J.-C."/>
        </authorList>
    </citation>
    <scope>NUCLEOTIDE SEQUENCE [LARGE SCALE GENOMIC DNA]</scope>
    <source>
        <strain evidence="26">Z07020 / HMAS-L-300199</strain>
    </source>
</reference>
<dbReference type="eggNOG" id="KOG3717">
    <property type="taxonomic scope" value="Eukaryota"/>
</dbReference>
<feature type="compositionally biased region" description="Acidic residues" evidence="22">
    <location>
        <begin position="646"/>
        <end position="663"/>
    </location>
</feature>
<comment type="function">
    <text evidence="17">Carnitine acetylase is specific for short chain fatty acids. Carnitine acetylase seems to affect the flux through the pyruvate dehydrogenase complex. It may be involved as well in the transport of acetyl-CoA into mitochondria.</text>
</comment>
<keyword evidence="8" id="KW-0999">Mitochondrion inner membrane</keyword>
<feature type="region of interest" description="Disordered" evidence="22">
    <location>
        <begin position="494"/>
        <end position="527"/>
    </location>
</feature>
<keyword evidence="11" id="KW-0443">Lipid metabolism</keyword>
<dbReference type="CDD" id="cd16926">
    <property type="entry name" value="HATPase_MutL-MLH-PMS-like"/>
    <property type="match status" value="1"/>
</dbReference>
<dbReference type="HOGENOM" id="CLU_243915_0_0_1"/>
<dbReference type="InterPro" id="IPR014762">
    <property type="entry name" value="DNA_mismatch_repair_CS"/>
</dbReference>
<dbReference type="NCBIfam" id="TIGR00585">
    <property type="entry name" value="mutl"/>
    <property type="match status" value="1"/>
</dbReference>
<evidence type="ECO:0000256" key="22">
    <source>
        <dbReference type="SAM" id="MobiDB-lite"/>
    </source>
</evidence>
<dbReference type="InterPro" id="IPR042121">
    <property type="entry name" value="MutL_C_regsub"/>
</dbReference>
<dbReference type="FunFam" id="3.30.559.70:FF:000007">
    <property type="entry name" value="Carnitine O-acetyltransferase, mitochondrial"/>
    <property type="match status" value="1"/>
</dbReference>
<evidence type="ECO:0000259" key="24">
    <source>
        <dbReference type="SMART" id="SM01340"/>
    </source>
</evidence>
<name>U1GDU7_ENDPU</name>
<dbReference type="InterPro" id="IPR036890">
    <property type="entry name" value="HATPase_C_sf"/>
</dbReference>
<evidence type="ECO:0000256" key="4">
    <source>
        <dbReference type="ARBA" id="ARBA00006082"/>
    </source>
</evidence>
<evidence type="ECO:0000256" key="14">
    <source>
        <dbReference type="ARBA" id="ARBA00023140"/>
    </source>
</evidence>
<feature type="domain" description="DNA mismatch repair protein S5" evidence="24">
    <location>
        <begin position="217"/>
        <end position="352"/>
    </location>
</feature>
<keyword evidence="6" id="KW-0808">Transferase</keyword>
<dbReference type="PROSITE" id="PS00439">
    <property type="entry name" value="ACYLTRANSF_C_1"/>
    <property type="match status" value="1"/>
</dbReference>
<dbReference type="OrthoDB" id="240216at2759"/>
<dbReference type="GO" id="GO:0005743">
    <property type="term" value="C:mitochondrial inner membrane"/>
    <property type="evidence" value="ECO:0007669"/>
    <property type="project" value="UniProtKB-SubCell"/>
</dbReference>
<feature type="compositionally biased region" description="Polar residues" evidence="22">
    <location>
        <begin position="382"/>
        <end position="402"/>
    </location>
</feature>
<keyword evidence="5" id="KW-0813">Transport</keyword>
<dbReference type="FunFam" id="3.30.565.10:FF:000014">
    <property type="entry name" value="Mismatch repair endonuclease pms1, putative"/>
    <property type="match status" value="1"/>
</dbReference>
<evidence type="ECO:0000256" key="13">
    <source>
        <dbReference type="ARBA" id="ARBA00023136"/>
    </source>
</evidence>
<evidence type="ECO:0000256" key="10">
    <source>
        <dbReference type="ARBA" id="ARBA00022946"/>
    </source>
</evidence>
<dbReference type="Pfam" id="PF08676">
    <property type="entry name" value="MutL_C"/>
    <property type="match status" value="1"/>
</dbReference>
<dbReference type="Proteomes" id="UP000019373">
    <property type="component" value="Unassembled WGS sequence"/>
</dbReference>
<dbReference type="FunFam" id="3.30.230.10:FF:000074">
    <property type="entry name" value="DNA mismatch repair protein (Pms1)"/>
    <property type="match status" value="1"/>
</dbReference>
<dbReference type="GO" id="GO:0030983">
    <property type="term" value="F:mismatched DNA binding"/>
    <property type="evidence" value="ECO:0007669"/>
    <property type="project" value="InterPro"/>
</dbReference>
<keyword evidence="7" id="KW-0227">DNA damage</keyword>
<dbReference type="Pfam" id="PF13589">
    <property type="entry name" value="HATPase_c_3"/>
    <property type="match status" value="1"/>
</dbReference>
<evidence type="ECO:0000256" key="18">
    <source>
        <dbReference type="ARBA" id="ARBA00066910"/>
    </source>
</evidence>
<dbReference type="Pfam" id="PF00755">
    <property type="entry name" value="Carn_acyltransf"/>
    <property type="match status" value="1"/>
</dbReference>
<dbReference type="SMART" id="SM00853">
    <property type="entry name" value="MutL_C"/>
    <property type="match status" value="1"/>
</dbReference>
<dbReference type="Gene3D" id="3.30.559.70">
    <property type="entry name" value="Choline/Carnitine o-acyltransferase, domain 2"/>
    <property type="match status" value="1"/>
</dbReference>
<dbReference type="SMART" id="SM01340">
    <property type="entry name" value="DNA_mis_repair"/>
    <property type="match status" value="1"/>
</dbReference>
<feature type="domain" description="MutL C-terminal dimerisation" evidence="23">
    <location>
        <begin position="799"/>
        <end position="964"/>
    </location>
</feature>
<evidence type="ECO:0000256" key="3">
    <source>
        <dbReference type="ARBA" id="ARBA00005232"/>
    </source>
</evidence>
<dbReference type="InterPro" id="IPR013507">
    <property type="entry name" value="DNA_mismatch_S5_2-like"/>
</dbReference>
<evidence type="ECO:0000256" key="15">
    <source>
        <dbReference type="ARBA" id="ARBA00023315"/>
    </source>
</evidence>
<feature type="region of interest" description="Disordered" evidence="22">
    <location>
        <begin position="606"/>
        <end position="685"/>
    </location>
</feature>
<dbReference type="SUPFAM" id="SSF52777">
    <property type="entry name" value="CoA-dependent acyltransferases"/>
    <property type="match status" value="2"/>
</dbReference>
<dbReference type="RefSeq" id="XP_007786935.1">
    <property type="nucleotide sequence ID" value="XM_007788745.1"/>
</dbReference>
<evidence type="ECO:0000313" key="26">
    <source>
        <dbReference type="Proteomes" id="UP000019373"/>
    </source>
</evidence>
<evidence type="ECO:0000256" key="5">
    <source>
        <dbReference type="ARBA" id="ARBA00022448"/>
    </source>
</evidence>
<comment type="similarity">
    <text evidence="4">Belongs to the DNA mismatch repair MutL/HexB family.</text>
</comment>
<evidence type="ECO:0000256" key="2">
    <source>
        <dbReference type="ARBA" id="ARBA00004443"/>
    </source>
</evidence>
<comment type="catalytic activity">
    <reaction evidence="16">
        <text>(R)-carnitine + acetyl-CoA = O-acetyl-(R)-carnitine + CoA</text>
        <dbReference type="Rhea" id="RHEA:21136"/>
        <dbReference type="ChEBI" id="CHEBI:16347"/>
        <dbReference type="ChEBI" id="CHEBI:57287"/>
        <dbReference type="ChEBI" id="CHEBI:57288"/>
        <dbReference type="ChEBI" id="CHEBI:57589"/>
        <dbReference type="EC" id="2.3.1.7"/>
    </reaction>
</comment>
<dbReference type="Gene3D" id="3.30.1370.100">
    <property type="entry name" value="MutL, C-terminal domain, regulatory subdomain"/>
    <property type="match status" value="1"/>
</dbReference>
<keyword evidence="12" id="KW-0496">Mitochondrion</keyword>
<dbReference type="InterPro" id="IPR042231">
    <property type="entry name" value="Cho/carn_acyl_trans_2"/>
</dbReference>
<dbReference type="PANTHER" id="PTHR10073:SF52">
    <property type="entry name" value="MISMATCH REPAIR ENDONUCLEASE PMS2"/>
    <property type="match status" value="1"/>
</dbReference>
<dbReference type="PROSITE" id="PS00058">
    <property type="entry name" value="DNA_MISMATCH_REPAIR_1"/>
    <property type="match status" value="1"/>
</dbReference>
<dbReference type="SUPFAM" id="SSF54211">
    <property type="entry name" value="Ribosomal protein S5 domain 2-like"/>
    <property type="match status" value="1"/>
</dbReference>
<dbReference type="InterPro" id="IPR038973">
    <property type="entry name" value="MutL/Mlh/Pms-like"/>
</dbReference>